<dbReference type="AlphaFoldDB" id="A0A0C2E999"/>
<organism evidence="2 3">
    <name type="scientific">Pseudomonas batumici</name>
    <dbReference type="NCBI Taxonomy" id="226910"/>
    <lineage>
        <taxon>Bacteria</taxon>
        <taxon>Pseudomonadati</taxon>
        <taxon>Pseudomonadota</taxon>
        <taxon>Gammaproteobacteria</taxon>
        <taxon>Pseudomonadales</taxon>
        <taxon>Pseudomonadaceae</taxon>
        <taxon>Pseudomonas</taxon>
    </lineage>
</organism>
<keyword evidence="3" id="KW-1185">Reference proteome</keyword>
<dbReference type="STRING" id="226910.UCMB321_3788"/>
<gene>
    <name evidence="2" type="ORF">UCMB321_3788</name>
</gene>
<dbReference type="Proteomes" id="UP000031535">
    <property type="component" value="Unassembled WGS sequence"/>
</dbReference>
<evidence type="ECO:0000256" key="1">
    <source>
        <dbReference type="SAM" id="MobiDB-lite"/>
    </source>
</evidence>
<dbReference type="EMBL" id="JXDG01000051">
    <property type="protein sequence ID" value="KIH82454.1"/>
    <property type="molecule type" value="Genomic_DNA"/>
</dbReference>
<comment type="caution">
    <text evidence="2">The sequence shown here is derived from an EMBL/GenBank/DDBJ whole genome shotgun (WGS) entry which is preliminary data.</text>
</comment>
<evidence type="ECO:0000313" key="3">
    <source>
        <dbReference type="Proteomes" id="UP000031535"/>
    </source>
</evidence>
<protein>
    <submittedName>
        <fullName evidence="2">Uncharacterized protein</fullName>
    </submittedName>
</protein>
<name>A0A0C2E999_9PSED</name>
<evidence type="ECO:0000313" key="2">
    <source>
        <dbReference type="EMBL" id="KIH82454.1"/>
    </source>
</evidence>
<sequence length="52" mass="5630">MKAPWAPCGRPVVPDSRDRQAPAAGSTFPGSRAASRIRQDCARTAIRADHNR</sequence>
<feature type="region of interest" description="Disordered" evidence="1">
    <location>
        <begin position="1"/>
        <end position="38"/>
    </location>
</feature>
<accession>A0A0C2E999</accession>
<dbReference type="PATRIC" id="fig|226910.6.peg.3780"/>
<proteinExistence type="predicted"/>
<reference evidence="2 3" key="1">
    <citation type="submission" date="2015-01" db="EMBL/GenBank/DDBJ databases">
        <title>Complete genome of Pseudomonas batumici UCM B-321 producer of the batumin antibiotic with strong antistaphilococcal and potential anticancer activity.</title>
        <authorList>
            <person name="Klochko V.V."/>
            <person name="Zelena L.B."/>
            <person name="Elena K.A."/>
            <person name="Reva O.N."/>
        </authorList>
    </citation>
    <scope>NUCLEOTIDE SEQUENCE [LARGE SCALE GENOMIC DNA]</scope>
    <source>
        <strain evidence="2 3">UCM B-321</strain>
    </source>
</reference>